<keyword evidence="3" id="KW-1185">Reference proteome</keyword>
<dbReference type="SUPFAM" id="SSF54928">
    <property type="entry name" value="RNA-binding domain, RBD"/>
    <property type="match status" value="1"/>
</dbReference>
<protein>
    <recommendedName>
        <fullName evidence="4">RNA-binding protein 48</fullName>
    </recommendedName>
</protein>
<reference evidence="2 3" key="1">
    <citation type="submission" date="2023-11" db="EMBL/GenBank/DDBJ databases">
        <authorList>
            <person name="Okamura Y."/>
        </authorList>
    </citation>
    <scope>NUCLEOTIDE SEQUENCE [LARGE SCALE GENOMIC DNA]</scope>
</reference>
<organism evidence="2 3">
    <name type="scientific">Leptosia nina</name>
    <dbReference type="NCBI Taxonomy" id="320188"/>
    <lineage>
        <taxon>Eukaryota</taxon>
        <taxon>Metazoa</taxon>
        <taxon>Ecdysozoa</taxon>
        <taxon>Arthropoda</taxon>
        <taxon>Hexapoda</taxon>
        <taxon>Insecta</taxon>
        <taxon>Pterygota</taxon>
        <taxon>Neoptera</taxon>
        <taxon>Endopterygota</taxon>
        <taxon>Lepidoptera</taxon>
        <taxon>Glossata</taxon>
        <taxon>Ditrysia</taxon>
        <taxon>Papilionoidea</taxon>
        <taxon>Pieridae</taxon>
        <taxon>Pierinae</taxon>
        <taxon>Leptosia</taxon>
    </lineage>
</organism>
<gene>
    <name evidence="2" type="ORF">LNINA_LOCUS7375</name>
</gene>
<dbReference type="InterPro" id="IPR039599">
    <property type="entry name" value="RBM48"/>
</dbReference>
<dbReference type="AlphaFoldDB" id="A0AAV1JHI6"/>
<proteinExistence type="predicted"/>
<comment type="caution">
    <text evidence="2">The sequence shown here is derived from an EMBL/GenBank/DDBJ whole genome shotgun (WGS) entry which is preliminary data.</text>
</comment>
<evidence type="ECO:0000256" key="1">
    <source>
        <dbReference type="SAM" id="MobiDB-lite"/>
    </source>
</evidence>
<feature type="compositionally biased region" description="Basic and acidic residues" evidence="1">
    <location>
        <begin position="195"/>
        <end position="220"/>
    </location>
</feature>
<sequence>MSDNKQDDSEKVLLSHHQQQSLCTNRPPYRQGRKLTAVKAYSITKESNHLLIFGTPSLSLRQELKALFLKFGKLVQFNVSTTHAADEFTETYHAQYDKIQPARLAKRMLDTKNFYGGVLHVCYAPELESVEETRSKIFQRQNDVVFRLRNLQKDVTIKSKDIEADKITKETTIKVNMGEQNVICFNNAKKRKKKNDGSKRFKPPKLDKDQSLTPDNKIHFSNDVYDTRPIPNDVNDKICTIEVPPILTDNQHLNNKNGFRISMKDNIEIVDCTSVDKETITNINESLNYNKFGNEIVKKVPVKPINRIKFSFNKS</sequence>
<evidence type="ECO:0008006" key="4">
    <source>
        <dbReference type="Google" id="ProtNLM"/>
    </source>
</evidence>
<feature type="compositionally biased region" description="Basic and acidic residues" evidence="1">
    <location>
        <begin position="1"/>
        <end position="13"/>
    </location>
</feature>
<accession>A0AAV1JHI6</accession>
<dbReference type="GO" id="GO:0005654">
    <property type="term" value="C:nucleoplasm"/>
    <property type="evidence" value="ECO:0007669"/>
    <property type="project" value="TreeGrafter"/>
</dbReference>
<feature type="region of interest" description="Disordered" evidence="1">
    <location>
        <begin position="188"/>
        <end position="224"/>
    </location>
</feature>
<dbReference type="PANTHER" id="PTHR20957">
    <property type="entry name" value="RNA-BINDING PROTEIN 48"/>
    <property type="match status" value="1"/>
</dbReference>
<dbReference type="PANTHER" id="PTHR20957:SF0">
    <property type="entry name" value="RNA-BINDING PROTEIN 48"/>
    <property type="match status" value="1"/>
</dbReference>
<name>A0AAV1JHI6_9NEOP</name>
<dbReference type="InterPro" id="IPR035979">
    <property type="entry name" value="RBD_domain_sf"/>
</dbReference>
<evidence type="ECO:0000313" key="3">
    <source>
        <dbReference type="Proteomes" id="UP001497472"/>
    </source>
</evidence>
<dbReference type="Proteomes" id="UP001497472">
    <property type="component" value="Unassembled WGS sequence"/>
</dbReference>
<dbReference type="EMBL" id="CAVLEF010000010">
    <property type="protein sequence ID" value="CAK1547939.1"/>
    <property type="molecule type" value="Genomic_DNA"/>
</dbReference>
<dbReference type="GO" id="GO:0003676">
    <property type="term" value="F:nucleic acid binding"/>
    <property type="evidence" value="ECO:0007669"/>
    <property type="project" value="InterPro"/>
</dbReference>
<evidence type="ECO:0000313" key="2">
    <source>
        <dbReference type="EMBL" id="CAK1547939.1"/>
    </source>
</evidence>
<feature type="region of interest" description="Disordered" evidence="1">
    <location>
        <begin position="1"/>
        <end position="28"/>
    </location>
</feature>